<keyword evidence="5 7" id="KW-0508">mRNA splicing</keyword>
<protein>
    <recommendedName>
        <fullName evidence="7">Pre-mRNA-splicing factor 38</fullName>
    </recommendedName>
</protein>
<organism evidence="9">
    <name type="scientific">Chaetoceros debilis</name>
    <dbReference type="NCBI Taxonomy" id="122233"/>
    <lineage>
        <taxon>Eukaryota</taxon>
        <taxon>Sar</taxon>
        <taxon>Stramenopiles</taxon>
        <taxon>Ochrophyta</taxon>
        <taxon>Bacillariophyta</taxon>
        <taxon>Coscinodiscophyceae</taxon>
        <taxon>Chaetocerotophycidae</taxon>
        <taxon>Chaetocerotales</taxon>
        <taxon>Chaetocerotaceae</taxon>
        <taxon>Chaetoceros</taxon>
    </lineage>
</organism>
<evidence type="ECO:0000256" key="7">
    <source>
        <dbReference type="RuleBase" id="RU367025"/>
    </source>
</evidence>
<dbReference type="Pfam" id="PF03371">
    <property type="entry name" value="PRP38"/>
    <property type="match status" value="1"/>
</dbReference>
<feature type="compositionally biased region" description="Polar residues" evidence="8">
    <location>
        <begin position="425"/>
        <end position="439"/>
    </location>
</feature>
<evidence type="ECO:0000256" key="4">
    <source>
        <dbReference type="ARBA" id="ARBA00022728"/>
    </source>
</evidence>
<evidence type="ECO:0000256" key="3">
    <source>
        <dbReference type="ARBA" id="ARBA00022664"/>
    </source>
</evidence>
<feature type="compositionally biased region" description="Basic and acidic residues" evidence="8">
    <location>
        <begin position="11"/>
        <end position="22"/>
    </location>
</feature>
<comment type="similarity">
    <text evidence="2 7">Belongs to the PRP38 family.</text>
</comment>
<keyword evidence="4 7" id="KW-0747">Spliceosome</keyword>
<feature type="compositionally biased region" description="Basic and acidic residues" evidence="8">
    <location>
        <begin position="307"/>
        <end position="368"/>
    </location>
</feature>
<feature type="compositionally biased region" description="Basic and acidic residues" evidence="8">
    <location>
        <begin position="375"/>
        <end position="416"/>
    </location>
</feature>
<dbReference type="GO" id="GO:0005681">
    <property type="term" value="C:spliceosomal complex"/>
    <property type="evidence" value="ECO:0007669"/>
    <property type="project" value="UniProtKB-KW"/>
</dbReference>
<dbReference type="GO" id="GO:0000398">
    <property type="term" value="P:mRNA splicing, via spliceosome"/>
    <property type="evidence" value="ECO:0007669"/>
    <property type="project" value="UniProtKB-UniRule"/>
</dbReference>
<sequence length="490" mass="57335">MSRAALWRQEGNVKERERKANETFENALDEGRSRSQKGLIPMISDDKTFNLNPMLLHNISKSPYFQKACDKLKDWTSLVDEIYYEMKHAEPWGQGAAKTPSTAFCLLLRTLCLRVTEKQMKSMLDHVDSPYIRVIGFLYLRYAADPTILFEWFQPYLYDEEVVRIEVNVKKGETTIGKFVRGLLTSQEYYGTRLPRLPAVVEREITTKLGEAAKIEERALEHLKDSKMMEYFQRLGSKVQALYGDESNPVTWYDAVIDRVLLKDDNGVKFYRPKFVVTFTEYGNTETVTIGEMGMPGVDHTVSSIEIKRESAPYHDRHRGDRDRDRDRDRNHDRTRETRHHDDRDRDHRRDYNRGSYRYDDRNSRDRSFCQNSRSNDERDRRFQQNDRDHRQRDRSRSRDRDLSERDRSDIARREPFNAALESLKSATASVSSDNVSGRDNTDRYSDGSRNAQIGRGANGADVRKHPVKKSREELAAIAEKKRKLMSKYG</sequence>
<keyword evidence="6 7" id="KW-0539">Nucleus</keyword>
<gene>
    <name evidence="9" type="ORF">CDEB00056_LOCUS16917</name>
</gene>
<evidence type="ECO:0000313" key="9">
    <source>
        <dbReference type="EMBL" id="CAE0472064.1"/>
    </source>
</evidence>
<reference evidence="9" key="1">
    <citation type="submission" date="2021-01" db="EMBL/GenBank/DDBJ databases">
        <authorList>
            <person name="Corre E."/>
            <person name="Pelletier E."/>
            <person name="Niang G."/>
            <person name="Scheremetjew M."/>
            <person name="Finn R."/>
            <person name="Kale V."/>
            <person name="Holt S."/>
            <person name="Cochrane G."/>
            <person name="Meng A."/>
            <person name="Brown T."/>
            <person name="Cohen L."/>
        </authorList>
    </citation>
    <scope>NUCLEOTIDE SEQUENCE</scope>
    <source>
        <strain evidence="9">MM31A-1</strain>
    </source>
</reference>
<evidence type="ECO:0000256" key="5">
    <source>
        <dbReference type="ARBA" id="ARBA00023187"/>
    </source>
</evidence>
<dbReference type="PANTHER" id="PTHR23142">
    <property type="entry name" value="PRE-MRNA-SPLICING FACTOR 38A-RELATED"/>
    <property type="match status" value="1"/>
</dbReference>
<feature type="region of interest" description="Disordered" evidence="8">
    <location>
        <begin position="307"/>
        <end position="474"/>
    </location>
</feature>
<dbReference type="InterPro" id="IPR005037">
    <property type="entry name" value="PRP38"/>
</dbReference>
<evidence type="ECO:0000256" key="2">
    <source>
        <dbReference type="ARBA" id="ARBA00006164"/>
    </source>
</evidence>
<accession>A0A7S3VCT6</accession>
<comment type="subcellular location">
    <subcellularLocation>
        <location evidence="1 7">Nucleus</location>
    </subcellularLocation>
</comment>
<proteinExistence type="inferred from homology"/>
<keyword evidence="3 7" id="KW-0507">mRNA processing</keyword>
<evidence type="ECO:0000256" key="6">
    <source>
        <dbReference type="ARBA" id="ARBA00023242"/>
    </source>
</evidence>
<evidence type="ECO:0000256" key="8">
    <source>
        <dbReference type="SAM" id="MobiDB-lite"/>
    </source>
</evidence>
<dbReference type="EMBL" id="HBIO01021939">
    <property type="protein sequence ID" value="CAE0472064.1"/>
    <property type="molecule type" value="Transcribed_RNA"/>
</dbReference>
<dbReference type="Gene3D" id="2.30.30.140">
    <property type="match status" value="1"/>
</dbReference>
<comment type="function">
    <text evidence="7">Required for pre-mRNA splicing.</text>
</comment>
<feature type="compositionally biased region" description="Basic and acidic residues" evidence="8">
    <location>
        <begin position="462"/>
        <end position="474"/>
    </location>
</feature>
<dbReference type="AlphaFoldDB" id="A0A7S3VCT6"/>
<feature type="region of interest" description="Disordered" evidence="8">
    <location>
        <begin position="1"/>
        <end position="33"/>
    </location>
</feature>
<evidence type="ECO:0000256" key="1">
    <source>
        <dbReference type="ARBA" id="ARBA00004123"/>
    </source>
</evidence>
<name>A0A7S3VCT6_9STRA</name>